<feature type="compositionally biased region" description="Basic and acidic residues" evidence="1">
    <location>
        <begin position="26"/>
        <end position="36"/>
    </location>
</feature>
<evidence type="ECO:0000256" key="1">
    <source>
        <dbReference type="SAM" id="MobiDB-lite"/>
    </source>
</evidence>
<feature type="compositionally biased region" description="Low complexity" evidence="1">
    <location>
        <begin position="40"/>
        <end position="54"/>
    </location>
</feature>
<sequence>MNELHIAPIFEGNDDEIEDDDTNEDSSLKSKNRDASEANSEIAEPSPGPSASSETQPLDAEERCLEEPVEDKNTWPTITDLNTRLRRVITSYQRSYRKEEQKLAATKSKHKIKN</sequence>
<feature type="compositionally biased region" description="Acidic residues" evidence="1">
    <location>
        <begin position="12"/>
        <end position="24"/>
    </location>
</feature>
<gene>
    <name evidence="2" type="ORF">NQ318_018416</name>
</gene>
<dbReference type="EMBL" id="JAPWTK010000637">
    <property type="protein sequence ID" value="KAJ8937603.1"/>
    <property type="molecule type" value="Genomic_DNA"/>
</dbReference>
<comment type="caution">
    <text evidence="2">The sequence shown here is derived from an EMBL/GenBank/DDBJ whole genome shotgun (WGS) entry which is preliminary data.</text>
</comment>
<accession>A0AAV8XG19</accession>
<feature type="region of interest" description="Disordered" evidence="1">
    <location>
        <begin position="1"/>
        <end position="76"/>
    </location>
</feature>
<organism evidence="2 3">
    <name type="scientific">Aromia moschata</name>
    <dbReference type="NCBI Taxonomy" id="1265417"/>
    <lineage>
        <taxon>Eukaryota</taxon>
        <taxon>Metazoa</taxon>
        <taxon>Ecdysozoa</taxon>
        <taxon>Arthropoda</taxon>
        <taxon>Hexapoda</taxon>
        <taxon>Insecta</taxon>
        <taxon>Pterygota</taxon>
        <taxon>Neoptera</taxon>
        <taxon>Endopterygota</taxon>
        <taxon>Coleoptera</taxon>
        <taxon>Polyphaga</taxon>
        <taxon>Cucujiformia</taxon>
        <taxon>Chrysomeloidea</taxon>
        <taxon>Cerambycidae</taxon>
        <taxon>Cerambycinae</taxon>
        <taxon>Callichromatini</taxon>
        <taxon>Aromia</taxon>
    </lineage>
</organism>
<dbReference type="Proteomes" id="UP001162162">
    <property type="component" value="Unassembled WGS sequence"/>
</dbReference>
<dbReference type="AlphaFoldDB" id="A0AAV8XG19"/>
<evidence type="ECO:0000313" key="3">
    <source>
        <dbReference type="Proteomes" id="UP001162162"/>
    </source>
</evidence>
<feature type="compositionally biased region" description="Basic and acidic residues" evidence="1">
    <location>
        <begin position="60"/>
        <end position="73"/>
    </location>
</feature>
<evidence type="ECO:0000313" key="2">
    <source>
        <dbReference type="EMBL" id="KAJ8937603.1"/>
    </source>
</evidence>
<reference evidence="2" key="1">
    <citation type="journal article" date="2023" name="Insect Mol. Biol.">
        <title>Genome sequencing provides insights into the evolution of gene families encoding plant cell wall-degrading enzymes in longhorned beetles.</title>
        <authorList>
            <person name="Shin N.R."/>
            <person name="Okamura Y."/>
            <person name="Kirsch R."/>
            <person name="Pauchet Y."/>
        </authorList>
    </citation>
    <scope>NUCLEOTIDE SEQUENCE</scope>
    <source>
        <strain evidence="2">AMC_N1</strain>
    </source>
</reference>
<keyword evidence="3" id="KW-1185">Reference proteome</keyword>
<name>A0AAV8XG19_9CUCU</name>
<proteinExistence type="predicted"/>
<protein>
    <submittedName>
        <fullName evidence="2">Uncharacterized protein</fullName>
    </submittedName>
</protein>